<reference evidence="3 4" key="1">
    <citation type="submission" date="2016-09" db="EMBL/GenBank/DDBJ databases">
        <authorList>
            <person name="Capua I."/>
            <person name="De Benedictis P."/>
            <person name="Joannis T."/>
            <person name="Lombin L.H."/>
            <person name="Cattoli G."/>
        </authorList>
    </citation>
    <scope>NUCLEOTIDE SEQUENCE [LARGE SCALE GENOMIC DNA]</scope>
    <source>
        <strain evidence="3 4">LMG 25899</strain>
    </source>
</reference>
<dbReference type="STRING" id="762845.BCR26_13065"/>
<keyword evidence="2" id="KW-1133">Transmembrane helix</keyword>
<evidence type="ECO:0000256" key="1">
    <source>
        <dbReference type="SAM" id="MobiDB-lite"/>
    </source>
</evidence>
<comment type="caution">
    <text evidence="3">The sequence shown here is derived from an EMBL/GenBank/DDBJ whole genome shotgun (WGS) entry which is preliminary data.</text>
</comment>
<dbReference type="NCBIfam" id="TIGR01167">
    <property type="entry name" value="LPXTG_anchor"/>
    <property type="match status" value="1"/>
</dbReference>
<protein>
    <recommendedName>
        <fullName evidence="5">Gram-positive cocci surface proteins LPxTG domain-containing protein</fullName>
    </recommendedName>
</protein>
<sequence>MLMKRFCRIFFIFLLVYFSFEAVSVVEAVDGGQVNIRVGITFEESSQSKDSSSSSISSTESVTSEASSATHSQDKPRGKLPKAGENGNNYLFLGIALLLLSLSVVIFKSIRGKQE</sequence>
<keyword evidence="2" id="KW-0812">Transmembrane</keyword>
<gene>
    <name evidence="3" type="ORF">BCR26_13065</name>
</gene>
<dbReference type="RefSeq" id="WP_069698490.1">
    <property type="nucleotide sequence ID" value="NZ_JBHRXB010000001.1"/>
</dbReference>
<evidence type="ECO:0000313" key="4">
    <source>
        <dbReference type="Proteomes" id="UP000095256"/>
    </source>
</evidence>
<evidence type="ECO:0008006" key="5">
    <source>
        <dbReference type="Google" id="ProtNLM"/>
    </source>
</evidence>
<evidence type="ECO:0000256" key="2">
    <source>
        <dbReference type="SAM" id="Phobius"/>
    </source>
</evidence>
<keyword evidence="2" id="KW-0472">Membrane</keyword>
<evidence type="ECO:0000313" key="3">
    <source>
        <dbReference type="EMBL" id="OEH82574.1"/>
    </source>
</evidence>
<feature type="region of interest" description="Disordered" evidence="1">
    <location>
        <begin position="44"/>
        <end position="85"/>
    </location>
</feature>
<dbReference type="Proteomes" id="UP000095256">
    <property type="component" value="Unassembled WGS sequence"/>
</dbReference>
<dbReference type="AlphaFoldDB" id="A0A1E5KXJ6"/>
<accession>A0A1E5KXJ6</accession>
<keyword evidence="4" id="KW-1185">Reference proteome</keyword>
<feature type="compositionally biased region" description="Low complexity" evidence="1">
    <location>
        <begin position="44"/>
        <end position="71"/>
    </location>
</feature>
<name>A0A1E5KXJ6_9ENTE</name>
<feature type="transmembrane region" description="Helical" evidence="2">
    <location>
        <begin position="90"/>
        <end position="110"/>
    </location>
</feature>
<organism evidence="3 4">
    <name type="scientific">Enterococcus rivorum</name>
    <dbReference type="NCBI Taxonomy" id="762845"/>
    <lineage>
        <taxon>Bacteria</taxon>
        <taxon>Bacillati</taxon>
        <taxon>Bacillota</taxon>
        <taxon>Bacilli</taxon>
        <taxon>Lactobacillales</taxon>
        <taxon>Enterococcaceae</taxon>
        <taxon>Enterococcus</taxon>
    </lineage>
</organism>
<dbReference type="EMBL" id="MIEK01000020">
    <property type="protein sequence ID" value="OEH82574.1"/>
    <property type="molecule type" value="Genomic_DNA"/>
</dbReference>
<proteinExistence type="predicted"/>